<dbReference type="OrthoDB" id="274993at2"/>
<organism evidence="1 2">
    <name type="scientific">Blastopirellula marina</name>
    <dbReference type="NCBI Taxonomy" id="124"/>
    <lineage>
        <taxon>Bacteria</taxon>
        <taxon>Pseudomonadati</taxon>
        <taxon>Planctomycetota</taxon>
        <taxon>Planctomycetia</taxon>
        <taxon>Pirellulales</taxon>
        <taxon>Pirellulaceae</taxon>
        <taxon>Blastopirellula</taxon>
    </lineage>
</organism>
<comment type="caution">
    <text evidence="1">The sequence shown here is derived from an EMBL/GenBank/DDBJ whole genome shotgun (WGS) entry which is preliminary data.</text>
</comment>
<protein>
    <submittedName>
        <fullName evidence="1">DUF1257 domain-containing protein</fullName>
    </submittedName>
</protein>
<reference evidence="1 2" key="1">
    <citation type="submission" date="2018-02" db="EMBL/GenBank/DDBJ databases">
        <title>Comparative genomes isolates from brazilian mangrove.</title>
        <authorList>
            <person name="Araujo J.E."/>
            <person name="Taketani R.G."/>
            <person name="Silva M.C.P."/>
            <person name="Loureco M.V."/>
            <person name="Andreote F.D."/>
        </authorList>
    </citation>
    <scope>NUCLEOTIDE SEQUENCE [LARGE SCALE GENOMIC DNA]</scope>
    <source>
        <strain evidence="1 2">HEX-2 MGV</strain>
    </source>
</reference>
<evidence type="ECO:0000313" key="1">
    <source>
        <dbReference type="EMBL" id="PQO41789.1"/>
    </source>
</evidence>
<gene>
    <name evidence="1" type="ORF">C5Y96_00420</name>
</gene>
<evidence type="ECO:0000313" key="2">
    <source>
        <dbReference type="Proteomes" id="UP000240009"/>
    </source>
</evidence>
<name>A0A2S8GBJ1_9BACT</name>
<proteinExistence type="predicted"/>
<dbReference type="RefSeq" id="WP_105349581.1">
    <property type="nucleotide sequence ID" value="NZ_PUIA01000002.1"/>
</dbReference>
<dbReference type="EMBL" id="PUIA01000002">
    <property type="protein sequence ID" value="PQO41789.1"/>
    <property type="molecule type" value="Genomic_DNA"/>
</dbReference>
<dbReference type="Proteomes" id="UP000240009">
    <property type="component" value="Unassembled WGS sequence"/>
</dbReference>
<dbReference type="AlphaFoldDB" id="A0A2S8GBJ1"/>
<accession>A0A2S8GBJ1</accession>
<sequence>MSHTVQIKTEIRDLVALRQACQRLSLNAPVLETVRLFSTEVKGHAIGLPNWRYPVVCDLPSGEIHFDNYEGRWGDAKEMNRLVQMYGVTKAVLEARTKGYTTTEQSLPDGSIKLTIQVGGQY</sequence>